<sequence>MKKIATLLLLTLTFFSCQKTKKNTIIQGKVEYEQIAVVSKVPGKIVRLFVKEGDWVKKGDTLAQLDIPEVDAKKNQAKGAVVSAKAQYTMALKGATDNQMKQLEAKRMGLKEQFEFAQKSIQRLKNMLKDSLVSQQTYDETFAKYQGALAQYNAVQAEIDDAKKGARIEQQTMALGQQERAYGALLEVETAEQERFVIAPQDMSIETITLSLGELALPGYTLFNGNIKNSVTFRFTLPESKLNLYKKGETVSVTIPYSKQTIQGVVTSIKQLSAYGNIATAYPDYELQESLFEIKITPTNPSETKDLISKTTATIALKS</sequence>
<dbReference type="RefSeq" id="WP_024981361.1">
    <property type="nucleotide sequence ID" value="NZ_CBCRUM010000005.1"/>
</dbReference>
<dbReference type="SUPFAM" id="SSF111369">
    <property type="entry name" value="HlyD-like secretion proteins"/>
    <property type="match status" value="1"/>
</dbReference>
<feature type="coiled-coil region" evidence="1">
    <location>
        <begin position="93"/>
        <end position="127"/>
    </location>
</feature>
<dbReference type="InterPro" id="IPR058625">
    <property type="entry name" value="MdtA-like_BSH"/>
</dbReference>
<dbReference type="PROSITE" id="PS51257">
    <property type="entry name" value="PROKAR_LIPOPROTEIN"/>
    <property type="match status" value="1"/>
</dbReference>
<dbReference type="AlphaFoldDB" id="A0A1I4X554"/>
<evidence type="ECO:0000313" key="3">
    <source>
        <dbReference type="EMBL" id="SFN20802.1"/>
    </source>
</evidence>
<proteinExistence type="predicted"/>
<organism evidence="3 4">
    <name type="scientific">Flavobacterium succinicans</name>
    <dbReference type="NCBI Taxonomy" id="29536"/>
    <lineage>
        <taxon>Bacteria</taxon>
        <taxon>Pseudomonadati</taxon>
        <taxon>Bacteroidota</taxon>
        <taxon>Flavobacteriia</taxon>
        <taxon>Flavobacteriales</taxon>
        <taxon>Flavobacteriaceae</taxon>
        <taxon>Flavobacterium</taxon>
    </lineage>
</organism>
<keyword evidence="1" id="KW-0175">Coiled coil</keyword>
<dbReference type="Pfam" id="PF25917">
    <property type="entry name" value="BSH_RND"/>
    <property type="match status" value="1"/>
</dbReference>
<dbReference type="eggNOG" id="COG0845">
    <property type="taxonomic scope" value="Bacteria"/>
</dbReference>
<accession>A0A1I4X554</accession>
<dbReference type="EMBL" id="FOUT01000008">
    <property type="protein sequence ID" value="SFN20802.1"/>
    <property type="molecule type" value="Genomic_DNA"/>
</dbReference>
<dbReference type="Gene3D" id="1.10.287.470">
    <property type="entry name" value="Helix hairpin bin"/>
    <property type="match status" value="1"/>
</dbReference>
<evidence type="ECO:0000313" key="4">
    <source>
        <dbReference type="Proteomes" id="UP000182961"/>
    </source>
</evidence>
<gene>
    <name evidence="3" type="ORF">SAMN05444143_10822</name>
</gene>
<evidence type="ECO:0000259" key="2">
    <source>
        <dbReference type="Pfam" id="PF25917"/>
    </source>
</evidence>
<dbReference type="PANTHER" id="PTHR30438:SF2">
    <property type="entry name" value="MEMBRANE PROTEIN"/>
    <property type="match status" value="1"/>
</dbReference>
<evidence type="ECO:0000256" key="1">
    <source>
        <dbReference type="SAM" id="Coils"/>
    </source>
</evidence>
<dbReference type="PANTHER" id="PTHR30438">
    <property type="entry name" value="36 KDA ANTIGEN-RELATED"/>
    <property type="match status" value="1"/>
</dbReference>
<name>A0A1I4X554_9FLAO</name>
<dbReference type="Proteomes" id="UP000182961">
    <property type="component" value="Unassembled WGS sequence"/>
</dbReference>
<reference evidence="4" key="1">
    <citation type="submission" date="2016-10" db="EMBL/GenBank/DDBJ databases">
        <authorList>
            <person name="Varghese N."/>
            <person name="Submissions S."/>
        </authorList>
    </citation>
    <scope>NUCLEOTIDE SEQUENCE [LARGE SCALE GENOMIC DNA]</scope>
    <source>
        <strain evidence="4">DSM 4002</strain>
    </source>
</reference>
<feature type="domain" description="Multidrug resistance protein MdtA-like barrel-sandwich hybrid" evidence="2">
    <location>
        <begin position="34"/>
        <end position="216"/>
    </location>
</feature>
<dbReference type="Gene3D" id="2.40.50.100">
    <property type="match status" value="1"/>
</dbReference>
<keyword evidence="4" id="KW-1185">Reference proteome</keyword>
<dbReference type="GO" id="GO:0005886">
    <property type="term" value="C:plasma membrane"/>
    <property type="evidence" value="ECO:0007669"/>
    <property type="project" value="TreeGrafter"/>
</dbReference>
<protein>
    <submittedName>
        <fullName evidence="3">HlyD family secretion protein</fullName>
    </submittedName>
</protein>